<dbReference type="AlphaFoldDB" id="A0A2P4WWV9"/>
<comment type="caution">
    <text evidence="3">The sequence shown here is derived from an EMBL/GenBank/DDBJ whole genome shotgun (WGS) entry which is preliminary data.</text>
</comment>
<reference evidence="3 4" key="1">
    <citation type="journal article" date="2017" name="Genome Biol. Evol.">
        <title>Phytophthora megakarya and P. palmivora, closely related causal agents of cacao black pod rot, underwent increases in genome sizes and gene numbers by different mechanisms.</title>
        <authorList>
            <person name="Ali S.S."/>
            <person name="Shao J."/>
            <person name="Lary D.J."/>
            <person name="Kronmiller B."/>
            <person name="Shen D."/>
            <person name="Strem M.D."/>
            <person name="Amoako-Attah I."/>
            <person name="Akrofi A.Y."/>
            <person name="Begoude B.A."/>
            <person name="Ten Hoopen G.M."/>
            <person name="Coulibaly K."/>
            <person name="Kebe B.I."/>
            <person name="Melnick R.L."/>
            <person name="Guiltinan M.J."/>
            <person name="Tyler B.M."/>
            <person name="Meinhardt L.W."/>
            <person name="Bailey B.A."/>
        </authorList>
    </citation>
    <scope>NUCLEOTIDE SEQUENCE [LARGE SCALE GENOMIC DNA]</scope>
    <source>
        <strain evidence="4">sbr112.9</strain>
        <tissue evidence="3">Mycelia</tissue>
    </source>
</reference>
<keyword evidence="1" id="KW-0472">Membrane</keyword>
<name>A0A2P4WWV9_9STRA</name>
<keyword evidence="1" id="KW-1133">Transmembrane helix</keyword>
<feature type="transmembrane region" description="Helical" evidence="1">
    <location>
        <begin position="62"/>
        <end position="81"/>
    </location>
</feature>
<dbReference type="EMBL" id="NCKW01020506">
    <property type="protein sequence ID" value="POM57790.1"/>
    <property type="molecule type" value="Genomic_DNA"/>
</dbReference>
<keyword evidence="1" id="KW-0812">Transmembrane</keyword>
<gene>
    <name evidence="3" type="ORF">PHPALM_37652</name>
</gene>
<evidence type="ECO:0000313" key="3">
    <source>
        <dbReference type="EMBL" id="POM57790.1"/>
    </source>
</evidence>
<organism evidence="3 4">
    <name type="scientific">Phytophthora palmivora</name>
    <dbReference type="NCBI Taxonomy" id="4796"/>
    <lineage>
        <taxon>Eukaryota</taxon>
        <taxon>Sar</taxon>
        <taxon>Stramenopiles</taxon>
        <taxon>Oomycota</taxon>
        <taxon>Peronosporomycetes</taxon>
        <taxon>Peronosporales</taxon>
        <taxon>Peronosporaceae</taxon>
        <taxon>Phytophthora</taxon>
    </lineage>
</organism>
<evidence type="ECO:0000259" key="2">
    <source>
        <dbReference type="Pfam" id="PF13843"/>
    </source>
</evidence>
<keyword evidence="4" id="KW-1185">Reference proteome</keyword>
<dbReference type="InterPro" id="IPR029526">
    <property type="entry name" value="PGBD"/>
</dbReference>
<evidence type="ECO:0000313" key="4">
    <source>
        <dbReference type="Proteomes" id="UP000237271"/>
    </source>
</evidence>
<protein>
    <recommendedName>
        <fullName evidence="2">PiggyBac transposable element-derived protein domain-containing protein</fullName>
    </recommendedName>
</protein>
<proteinExistence type="predicted"/>
<feature type="domain" description="PiggyBac transposable element-derived protein" evidence="2">
    <location>
        <begin position="5"/>
        <end position="79"/>
    </location>
</feature>
<dbReference type="Proteomes" id="UP000237271">
    <property type="component" value="Unassembled WGS sequence"/>
</dbReference>
<sequence>MLSSGGSRKSGVVMRRIRGKTTALPAPELARDYHRWMGGVDVNDQLRLQRYSVQLSYKTRKYYKTLFLSLLAMALVNAFIVNRHFCKMNNKTLPKHYAFFETLMEQLLAVDDEAFETILVRMPLVFKTGQPLRQLENHNNDSIAVPTRTKGTA</sequence>
<dbReference type="PANTHER" id="PTHR46599:SF3">
    <property type="entry name" value="PIGGYBAC TRANSPOSABLE ELEMENT-DERIVED PROTEIN 4"/>
    <property type="match status" value="1"/>
</dbReference>
<evidence type="ECO:0000256" key="1">
    <source>
        <dbReference type="SAM" id="Phobius"/>
    </source>
</evidence>
<dbReference type="PANTHER" id="PTHR46599">
    <property type="entry name" value="PIGGYBAC TRANSPOSABLE ELEMENT-DERIVED PROTEIN 4"/>
    <property type="match status" value="1"/>
</dbReference>
<dbReference type="OrthoDB" id="105078at2759"/>
<dbReference type="Pfam" id="PF13843">
    <property type="entry name" value="DDE_Tnp_1_7"/>
    <property type="match status" value="1"/>
</dbReference>
<accession>A0A2P4WWV9</accession>